<feature type="signal peptide" evidence="4">
    <location>
        <begin position="1"/>
        <end position="20"/>
    </location>
</feature>
<feature type="chain" id="PRO_5041278459" evidence="4">
    <location>
        <begin position="21"/>
        <end position="138"/>
    </location>
</feature>
<feature type="domain" description="Ig-like" evidence="5">
    <location>
        <begin position="16"/>
        <end position="138"/>
    </location>
</feature>
<keyword evidence="1" id="KW-0391">Immunity</keyword>
<gene>
    <name evidence="6" type="ORF">PODLI_1B002784</name>
</gene>
<dbReference type="GO" id="GO:0019814">
    <property type="term" value="C:immunoglobulin complex"/>
    <property type="evidence" value="ECO:0007669"/>
    <property type="project" value="UniProtKB-KW"/>
</dbReference>
<keyword evidence="3" id="KW-1280">Immunoglobulin</keyword>
<organism evidence="6 7">
    <name type="scientific">Podarcis lilfordi</name>
    <name type="common">Lilford's wall lizard</name>
    <dbReference type="NCBI Taxonomy" id="74358"/>
    <lineage>
        <taxon>Eukaryota</taxon>
        <taxon>Metazoa</taxon>
        <taxon>Chordata</taxon>
        <taxon>Craniata</taxon>
        <taxon>Vertebrata</taxon>
        <taxon>Euteleostomi</taxon>
        <taxon>Lepidosauria</taxon>
        <taxon>Squamata</taxon>
        <taxon>Bifurcata</taxon>
        <taxon>Unidentata</taxon>
        <taxon>Episquamata</taxon>
        <taxon>Laterata</taxon>
        <taxon>Lacertibaenia</taxon>
        <taxon>Lacertidae</taxon>
        <taxon>Podarcis</taxon>
    </lineage>
</organism>
<dbReference type="InterPro" id="IPR050199">
    <property type="entry name" value="IgHV"/>
</dbReference>
<dbReference type="EMBL" id="OX395138">
    <property type="protein sequence ID" value="CAI5791323.1"/>
    <property type="molecule type" value="Genomic_DNA"/>
</dbReference>
<dbReference type="Proteomes" id="UP001178461">
    <property type="component" value="Chromosome 13"/>
</dbReference>
<dbReference type="InterPro" id="IPR007110">
    <property type="entry name" value="Ig-like_dom"/>
</dbReference>
<dbReference type="AlphaFoldDB" id="A0AA35L8U8"/>
<protein>
    <submittedName>
        <fullName evidence="6">Heavy chain variable region</fullName>
    </submittedName>
</protein>
<dbReference type="InterPro" id="IPR003599">
    <property type="entry name" value="Ig_sub"/>
</dbReference>
<keyword evidence="2" id="KW-1064">Adaptive immunity</keyword>
<dbReference type="Gene3D" id="2.60.40.10">
    <property type="entry name" value="Immunoglobulins"/>
    <property type="match status" value="1"/>
</dbReference>
<dbReference type="InterPro" id="IPR013106">
    <property type="entry name" value="Ig_V-set"/>
</dbReference>
<evidence type="ECO:0000256" key="1">
    <source>
        <dbReference type="ARBA" id="ARBA00022859"/>
    </source>
</evidence>
<dbReference type="SUPFAM" id="SSF48726">
    <property type="entry name" value="Immunoglobulin"/>
    <property type="match status" value="1"/>
</dbReference>
<proteinExistence type="predicted"/>
<evidence type="ECO:0000256" key="3">
    <source>
        <dbReference type="ARBA" id="ARBA00043265"/>
    </source>
</evidence>
<evidence type="ECO:0000256" key="2">
    <source>
        <dbReference type="ARBA" id="ARBA00023130"/>
    </source>
</evidence>
<dbReference type="InterPro" id="IPR013783">
    <property type="entry name" value="Ig-like_fold"/>
</dbReference>
<dbReference type="GO" id="GO:0002250">
    <property type="term" value="P:adaptive immune response"/>
    <property type="evidence" value="ECO:0007669"/>
    <property type="project" value="UniProtKB-KW"/>
</dbReference>
<dbReference type="InterPro" id="IPR036179">
    <property type="entry name" value="Ig-like_dom_sf"/>
</dbReference>
<keyword evidence="7" id="KW-1185">Reference proteome</keyword>
<dbReference type="FunFam" id="2.60.40.10:FF:001878">
    <property type="entry name" value="Immunoglobulin heavy variable 1-4"/>
    <property type="match status" value="1"/>
</dbReference>
<dbReference type="Pfam" id="PF07686">
    <property type="entry name" value="V-set"/>
    <property type="match status" value="1"/>
</dbReference>
<dbReference type="PANTHER" id="PTHR23266">
    <property type="entry name" value="IMMUNOGLOBULIN HEAVY CHAIN"/>
    <property type="match status" value="1"/>
</dbReference>
<sequence length="138" mass="15048">MKSIMLVIVGLSAVSPGVLSSTQLTQTGPVELKPGESLQLTCTVSGVQVSGYYWSWNRQPPGKRMEWLGFIQHSINGGNAYYNPTFSSRASISRDTSRNKVYLQLSSLTVADTATYFCAKASQFGKAVEHPSKNHTLT</sequence>
<evidence type="ECO:0000259" key="5">
    <source>
        <dbReference type="PROSITE" id="PS50835"/>
    </source>
</evidence>
<reference evidence="6" key="1">
    <citation type="submission" date="2022-12" db="EMBL/GenBank/DDBJ databases">
        <authorList>
            <person name="Alioto T."/>
            <person name="Alioto T."/>
            <person name="Gomez Garrido J."/>
        </authorList>
    </citation>
    <scope>NUCLEOTIDE SEQUENCE</scope>
</reference>
<name>A0AA35L8U8_9SAUR</name>
<dbReference type="SMART" id="SM00409">
    <property type="entry name" value="IG"/>
    <property type="match status" value="1"/>
</dbReference>
<evidence type="ECO:0000313" key="7">
    <source>
        <dbReference type="Proteomes" id="UP001178461"/>
    </source>
</evidence>
<dbReference type="SMART" id="SM00406">
    <property type="entry name" value="IGv"/>
    <property type="match status" value="1"/>
</dbReference>
<evidence type="ECO:0000256" key="4">
    <source>
        <dbReference type="SAM" id="SignalP"/>
    </source>
</evidence>
<dbReference type="PROSITE" id="PS50835">
    <property type="entry name" value="IG_LIKE"/>
    <property type="match status" value="1"/>
</dbReference>
<evidence type="ECO:0000313" key="6">
    <source>
        <dbReference type="EMBL" id="CAI5791323.1"/>
    </source>
</evidence>
<keyword evidence="4" id="KW-0732">Signal</keyword>
<dbReference type="GO" id="GO:0005576">
    <property type="term" value="C:extracellular region"/>
    <property type="evidence" value="ECO:0007669"/>
    <property type="project" value="UniProtKB-ARBA"/>
</dbReference>
<accession>A0AA35L8U8</accession>